<name>W4P3D5_9BACE</name>
<feature type="region of interest" description="Disordered" evidence="1">
    <location>
        <begin position="1"/>
        <end position="53"/>
    </location>
</feature>
<sequence length="53" mass="5915">MSQSCKTEQNKAQANEPKLQDRTEQNPSRTSQSCKAERDKTLRTNGFKAAEGS</sequence>
<protein>
    <submittedName>
        <fullName evidence="2">Uncharacterized protein</fullName>
    </submittedName>
</protein>
<organism evidence="2 3">
    <name type="scientific">Bacteroides pyogenes JCM 6292</name>
    <dbReference type="NCBI Taxonomy" id="1235809"/>
    <lineage>
        <taxon>Bacteria</taxon>
        <taxon>Pseudomonadati</taxon>
        <taxon>Bacteroidota</taxon>
        <taxon>Bacteroidia</taxon>
        <taxon>Bacteroidales</taxon>
        <taxon>Bacteroidaceae</taxon>
        <taxon>Bacteroides</taxon>
    </lineage>
</organism>
<evidence type="ECO:0000313" key="3">
    <source>
        <dbReference type="Proteomes" id="UP000018861"/>
    </source>
</evidence>
<dbReference type="EMBL" id="BAIQ01000002">
    <property type="protein sequence ID" value="GAE14155.1"/>
    <property type="molecule type" value="Genomic_DNA"/>
</dbReference>
<dbReference type="Proteomes" id="UP000018861">
    <property type="component" value="Unassembled WGS sequence"/>
</dbReference>
<feature type="compositionally biased region" description="Polar residues" evidence="1">
    <location>
        <begin position="25"/>
        <end position="34"/>
    </location>
</feature>
<evidence type="ECO:0000256" key="1">
    <source>
        <dbReference type="SAM" id="MobiDB-lite"/>
    </source>
</evidence>
<proteinExistence type="predicted"/>
<accession>W4P3D5</accession>
<gene>
    <name evidence="2" type="ORF">JCM6292_254</name>
</gene>
<evidence type="ECO:0000313" key="2">
    <source>
        <dbReference type="EMBL" id="GAE14155.1"/>
    </source>
</evidence>
<feature type="compositionally biased region" description="Polar residues" evidence="1">
    <location>
        <begin position="1"/>
        <end position="13"/>
    </location>
</feature>
<dbReference type="AlphaFoldDB" id="W4P3D5"/>
<reference evidence="2 3" key="1">
    <citation type="journal article" date="2014" name="Genome Announc.">
        <title>Draft Genome Sequences of Three Strains of Bacteroides pyogenes Isolated from a Cat and Swine.</title>
        <authorList>
            <person name="Sakamoto M."/>
            <person name="Oshima K."/>
            <person name="Suda W."/>
            <person name="Kitamura K."/>
            <person name="Iida T."/>
            <person name="Hattori M."/>
            <person name="Ohkuma M."/>
        </authorList>
    </citation>
    <scope>NUCLEOTIDE SEQUENCE [LARGE SCALE GENOMIC DNA]</scope>
    <source>
        <strain evidence="2 3">JCM 6292</strain>
    </source>
</reference>
<comment type="caution">
    <text evidence="2">The sequence shown here is derived from an EMBL/GenBank/DDBJ whole genome shotgun (WGS) entry which is preliminary data.</text>
</comment>